<dbReference type="Gene3D" id="2.30.29.30">
    <property type="entry name" value="Pleckstrin-homology domain (PH domain)/Phosphotyrosine-binding domain (PTB)"/>
    <property type="match status" value="1"/>
</dbReference>
<reference evidence="2" key="1">
    <citation type="submission" date="2020-11" db="EMBL/GenBank/DDBJ databases">
        <authorList>
            <person name="Tran Van P."/>
        </authorList>
    </citation>
    <scope>NUCLEOTIDE SEQUENCE</scope>
</reference>
<name>A0A7R8VL59_TIMDO</name>
<proteinExistence type="predicted"/>
<dbReference type="InterPro" id="IPR011993">
    <property type="entry name" value="PH-like_dom_sf"/>
</dbReference>
<feature type="region of interest" description="Disordered" evidence="1">
    <location>
        <begin position="98"/>
        <end position="142"/>
    </location>
</feature>
<protein>
    <submittedName>
        <fullName evidence="2">Uncharacterized protein</fullName>
    </submittedName>
</protein>
<accession>A0A7R8VL59</accession>
<evidence type="ECO:0000313" key="2">
    <source>
        <dbReference type="EMBL" id="CAD7198885.1"/>
    </source>
</evidence>
<organism evidence="2">
    <name type="scientific">Timema douglasi</name>
    <name type="common">Walking stick</name>
    <dbReference type="NCBI Taxonomy" id="61478"/>
    <lineage>
        <taxon>Eukaryota</taxon>
        <taxon>Metazoa</taxon>
        <taxon>Ecdysozoa</taxon>
        <taxon>Arthropoda</taxon>
        <taxon>Hexapoda</taxon>
        <taxon>Insecta</taxon>
        <taxon>Pterygota</taxon>
        <taxon>Neoptera</taxon>
        <taxon>Polyneoptera</taxon>
        <taxon>Phasmatodea</taxon>
        <taxon>Timematodea</taxon>
        <taxon>Timematoidea</taxon>
        <taxon>Timematidae</taxon>
        <taxon>Timema</taxon>
    </lineage>
</organism>
<dbReference type="AlphaFoldDB" id="A0A7R8VL59"/>
<dbReference type="EMBL" id="OA566425">
    <property type="protein sequence ID" value="CAD7198885.1"/>
    <property type="molecule type" value="Genomic_DNA"/>
</dbReference>
<feature type="compositionally biased region" description="Basic and acidic residues" evidence="1">
    <location>
        <begin position="127"/>
        <end position="140"/>
    </location>
</feature>
<feature type="compositionally biased region" description="Gly residues" evidence="1">
    <location>
        <begin position="116"/>
        <end position="126"/>
    </location>
</feature>
<evidence type="ECO:0000256" key="1">
    <source>
        <dbReference type="SAM" id="MobiDB-lite"/>
    </source>
</evidence>
<gene>
    <name evidence="2" type="ORF">TDIB3V08_LOCUS5159</name>
</gene>
<sequence length="154" mass="16579">MGGSRTGLRLLDGKTFGKAGYYLLVSPCVDSTELHSGQGLLRLTATVEKTEKEKERGEQVSANHVLQQQRRLEWSSRKSQAMRIVRTVGQAFEVCHKLSVNAPPTPEDDERDAASRGGGGGEGEGQGSERDSEHASDKTRKGGIVICILGSAKL</sequence>